<reference evidence="1 2" key="1">
    <citation type="submission" date="2019-05" db="EMBL/GenBank/DDBJ databases">
        <authorList>
            <consortium name="Science for Life Laboratories"/>
        </authorList>
    </citation>
    <scope>NUCLEOTIDE SEQUENCE [LARGE SCALE GENOMIC DNA]</scope>
    <source>
        <strain evidence="1">Soil9</strain>
    </source>
</reference>
<evidence type="ECO:0000313" key="1">
    <source>
        <dbReference type="EMBL" id="VTR94311.1"/>
    </source>
</evidence>
<protein>
    <submittedName>
        <fullName evidence="1">Uncharacterized protein</fullName>
    </submittedName>
</protein>
<dbReference type="Proteomes" id="UP000464178">
    <property type="component" value="Chromosome"/>
</dbReference>
<dbReference type="RefSeq" id="WP_162668866.1">
    <property type="nucleotide sequence ID" value="NZ_LR593886.1"/>
</dbReference>
<accession>A0A6P2CZA0</accession>
<proteinExistence type="predicted"/>
<dbReference type="KEGG" id="gms:SOIL9_34030"/>
<organism evidence="1 2">
    <name type="scientific">Gemmata massiliana</name>
    <dbReference type="NCBI Taxonomy" id="1210884"/>
    <lineage>
        <taxon>Bacteria</taxon>
        <taxon>Pseudomonadati</taxon>
        <taxon>Planctomycetota</taxon>
        <taxon>Planctomycetia</taxon>
        <taxon>Gemmatales</taxon>
        <taxon>Gemmataceae</taxon>
        <taxon>Gemmata</taxon>
    </lineage>
</organism>
<keyword evidence="2" id="KW-1185">Reference proteome</keyword>
<evidence type="ECO:0000313" key="2">
    <source>
        <dbReference type="Proteomes" id="UP000464178"/>
    </source>
</evidence>
<dbReference type="AlphaFoldDB" id="A0A6P2CZA0"/>
<gene>
    <name evidence="1" type="ORF">SOIL9_34030</name>
</gene>
<sequence length="95" mass="10583">MWIATLDSPETMVAELVVTGNSPEEALARLDERSRDGEANDEGLAIWVDTRDGRRYVVPAGIEYPLIGRIYEIGKEFPMADVELDEIDAEEAEAE</sequence>
<name>A0A6P2CZA0_9BACT</name>
<dbReference type="EMBL" id="LR593886">
    <property type="protein sequence ID" value="VTR94311.1"/>
    <property type="molecule type" value="Genomic_DNA"/>
</dbReference>